<evidence type="ECO:0000256" key="2">
    <source>
        <dbReference type="SAM" id="SignalP"/>
    </source>
</evidence>
<sequence length="436" mass="46943">MKKITTLSGLVLASLINAQLQYCTPAFQYGADSNMISNVTFSTINNTSSVQSGNAQIYENFTAISTDLQPGSSYPISVKGPSSTFPSDVVVYIDFNQNGNFDDAGESFSIGRLEAANPANAFTISNTITIPANAANGSTRMRVLKNTNVQAYSNPSAANSISSACDTGLRAGQAEDYTVNIIGNSANFPAPYCGTENITSLTVSEISTVEFAGTVKNSVLDGNSDVLENFTATVFNVNRGNTYPITVTGGTHGQATVSAYAYIDLNHNNQFDADEIFNLGYLDNSNPVPGQQSGVTTGNITIPAGAKLGNTRFRLVKAYESNSWMGTLENLPCPSGWFIGQVEDYTVAIQPENLSTSEVFKNSSTNVQLYPNPTSNSFTIKMKEPLEKYEIYNMSGQKMLEGNSMEVSVDRFAPGTYLIKIKTENQKVTTEKIIKK</sequence>
<feature type="signal peptide" evidence="2">
    <location>
        <begin position="1"/>
        <end position="18"/>
    </location>
</feature>
<dbReference type="STRING" id="680127.SAMN05421593_1729"/>
<dbReference type="OrthoDB" id="614723at2"/>
<evidence type="ECO:0000259" key="4">
    <source>
        <dbReference type="Pfam" id="PF20009"/>
    </source>
</evidence>
<dbReference type="Pfam" id="PF20009">
    <property type="entry name" value="GEVED"/>
    <property type="match status" value="2"/>
</dbReference>
<dbReference type="RefSeq" id="WP_089691235.1">
    <property type="nucleotide sequence ID" value="NZ_FNWQ01000002.1"/>
</dbReference>
<dbReference type="Pfam" id="PF18962">
    <property type="entry name" value="Por_Secre_tail"/>
    <property type="match status" value="1"/>
</dbReference>
<feature type="domain" description="Secretion system C-terminal sorting" evidence="3">
    <location>
        <begin position="369"/>
        <end position="434"/>
    </location>
</feature>
<dbReference type="InterPro" id="IPR026444">
    <property type="entry name" value="Secre_tail"/>
</dbReference>
<protein>
    <submittedName>
        <fullName evidence="5">Por secretion system C-terminal sorting domain-containing protein</fullName>
    </submittedName>
</protein>
<name>A0A1H6H8Z9_CHRCI</name>
<organism evidence="5 6">
    <name type="scientific">Chryseobacterium culicis</name>
    <dbReference type="NCBI Taxonomy" id="680127"/>
    <lineage>
        <taxon>Bacteria</taxon>
        <taxon>Pseudomonadati</taxon>
        <taxon>Bacteroidota</taxon>
        <taxon>Flavobacteriia</taxon>
        <taxon>Flavobacteriales</taxon>
        <taxon>Weeksellaceae</taxon>
        <taxon>Chryseobacterium group</taxon>
        <taxon>Chryseobacterium</taxon>
    </lineage>
</organism>
<evidence type="ECO:0000313" key="5">
    <source>
        <dbReference type="EMBL" id="SEH32261.1"/>
    </source>
</evidence>
<dbReference type="AlphaFoldDB" id="A0A1H6H8Z9"/>
<proteinExistence type="predicted"/>
<evidence type="ECO:0000259" key="3">
    <source>
        <dbReference type="Pfam" id="PF18962"/>
    </source>
</evidence>
<feature type="domain" description="GEVED" evidence="4">
    <location>
        <begin position="260"/>
        <end position="347"/>
    </location>
</feature>
<dbReference type="Proteomes" id="UP000198561">
    <property type="component" value="Unassembled WGS sequence"/>
</dbReference>
<feature type="chain" id="PRO_5011720116" evidence="2">
    <location>
        <begin position="19"/>
        <end position="436"/>
    </location>
</feature>
<evidence type="ECO:0000313" key="6">
    <source>
        <dbReference type="Proteomes" id="UP000198561"/>
    </source>
</evidence>
<dbReference type="EMBL" id="FNWQ01000002">
    <property type="protein sequence ID" value="SEH32261.1"/>
    <property type="molecule type" value="Genomic_DNA"/>
</dbReference>
<gene>
    <name evidence="5" type="ORF">SAMN05421593_1729</name>
</gene>
<dbReference type="InterPro" id="IPR045474">
    <property type="entry name" value="GEVED"/>
</dbReference>
<evidence type="ECO:0000256" key="1">
    <source>
        <dbReference type="ARBA" id="ARBA00022729"/>
    </source>
</evidence>
<keyword evidence="1 2" id="KW-0732">Signal</keyword>
<feature type="domain" description="GEVED" evidence="4">
    <location>
        <begin position="89"/>
        <end position="180"/>
    </location>
</feature>
<accession>A0A1H6H8Z9</accession>
<reference evidence="5 6" key="1">
    <citation type="submission" date="2016-10" db="EMBL/GenBank/DDBJ databases">
        <authorList>
            <person name="de Groot N.N."/>
        </authorList>
    </citation>
    <scope>NUCLEOTIDE SEQUENCE [LARGE SCALE GENOMIC DNA]</scope>
    <source>
        <strain evidence="5 6">DSM 23031</strain>
    </source>
</reference>
<dbReference type="NCBIfam" id="TIGR04183">
    <property type="entry name" value="Por_Secre_tail"/>
    <property type="match status" value="1"/>
</dbReference>